<gene>
    <name evidence="3" type="ORF">H8706_00040</name>
</gene>
<dbReference type="PROSITE" id="PS51257">
    <property type="entry name" value="PROKAR_LIPOPROTEIN"/>
    <property type="match status" value="1"/>
</dbReference>
<keyword evidence="2" id="KW-0732">Signal</keyword>
<dbReference type="AlphaFoldDB" id="A0A926F3V6"/>
<dbReference type="Proteomes" id="UP000647416">
    <property type="component" value="Unassembled WGS sequence"/>
</dbReference>
<dbReference type="Gene3D" id="3.40.50.2300">
    <property type="match status" value="2"/>
</dbReference>
<dbReference type="Pfam" id="PF04392">
    <property type="entry name" value="ABC_sub_bind"/>
    <property type="match status" value="1"/>
</dbReference>
<evidence type="ECO:0000313" key="4">
    <source>
        <dbReference type="Proteomes" id="UP000647416"/>
    </source>
</evidence>
<sequence>MKKIIGFIMLAVMCVSFAGCGSKEEAKVFDTSKEIAVILYDNDEYNSSVKDSFAENLNKAYTAQKLNISVKNAKGDDNELEKIVSKISPENTLFAVPVGIEAARAAYKSFGGQIPIFFANVANPVLEGFMADKSTPSNTTGVLSTVPANYVFNNFLNSIGSSSVGHIGIIFNTSEITPMESTNYFKRYLDLNSYYYTESVVSNTLEAQQAASKMAYKASSGSSVVGENVSADGAASKKYENRQDGANMLYLSDDSVVRGSVKEIAHALAGSDFYIYVSNPEDIVGKNFISLKPTSVSMGKNLADMAAQYLNGTSIQLLPCRTADEFDEFAYLDKNSSSENTNTQDNNAQNSTSQNQ</sequence>
<protein>
    <submittedName>
        <fullName evidence="3">Uncharacterized protein</fullName>
    </submittedName>
</protein>
<comment type="caution">
    <text evidence="3">The sequence shown here is derived from an EMBL/GenBank/DDBJ whole genome shotgun (WGS) entry which is preliminary data.</text>
</comment>
<dbReference type="EMBL" id="JACRTE010000001">
    <property type="protein sequence ID" value="MBC8595263.1"/>
    <property type="molecule type" value="Genomic_DNA"/>
</dbReference>
<evidence type="ECO:0000256" key="2">
    <source>
        <dbReference type="SAM" id="SignalP"/>
    </source>
</evidence>
<reference evidence="3" key="1">
    <citation type="submission" date="2020-08" db="EMBL/GenBank/DDBJ databases">
        <title>Genome public.</title>
        <authorList>
            <person name="Liu C."/>
            <person name="Sun Q."/>
        </authorList>
    </citation>
    <scope>NUCLEOTIDE SEQUENCE</scope>
    <source>
        <strain evidence="3">NSJ-50</strain>
    </source>
</reference>
<keyword evidence="4" id="KW-1185">Reference proteome</keyword>
<feature type="compositionally biased region" description="Polar residues" evidence="1">
    <location>
        <begin position="334"/>
        <end position="356"/>
    </location>
</feature>
<name>A0A926F3V6_9FIRM</name>
<dbReference type="PANTHER" id="PTHR35271">
    <property type="entry name" value="ABC TRANSPORTER, SUBSTRATE-BINDING LIPOPROTEIN-RELATED"/>
    <property type="match status" value="1"/>
</dbReference>
<feature type="region of interest" description="Disordered" evidence="1">
    <location>
        <begin position="332"/>
        <end position="356"/>
    </location>
</feature>
<evidence type="ECO:0000313" key="3">
    <source>
        <dbReference type="EMBL" id="MBC8595263.1"/>
    </source>
</evidence>
<feature type="signal peptide" evidence="2">
    <location>
        <begin position="1"/>
        <end position="18"/>
    </location>
</feature>
<accession>A0A926F3V6</accession>
<organism evidence="3 4">
    <name type="scientific">Qingrenia yutianensis</name>
    <dbReference type="NCBI Taxonomy" id="2763676"/>
    <lineage>
        <taxon>Bacteria</taxon>
        <taxon>Bacillati</taxon>
        <taxon>Bacillota</taxon>
        <taxon>Clostridia</taxon>
        <taxon>Eubacteriales</taxon>
        <taxon>Oscillospiraceae</taxon>
        <taxon>Qingrenia</taxon>
    </lineage>
</organism>
<dbReference type="PANTHER" id="PTHR35271:SF1">
    <property type="entry name" value="ABC TRANSPORTER, SUBSTRATE-BINDING LIPOPROTEIN"/>
    <property type="match status" value="1"/>
</dbReference>
<dbReference type="RefSeq" id="WP_262431003.1">
    <property type="nucleotide sequence ID" value="NZ_JACRTE010000001.1"/>
</dbReference>
<proteinExistence type="predicted"/>
<feature type="chain" id="PRO_5038645084" evidence="2">
    <location>
        <begin position="19"/>
        <end position="356"/>
    </location>
</feature>
<dbReference type="InterPro" id="IPR007487">
    <property type="entry name" value="ABC_transpt-TYRBP-like"/>
</dbReference>
<evidence type="ECO:0000256" key="1">
    <source>
        <dbReference type="SAM" id="MobiDB-lite"/>
    </source>
</evidence>